<keyword evidence="10" id="KW-0406">Ion transport</keyword>
<comment type="subcellular location">
    <subcellularLocation>
        <location evidence="1 10">Cell membrane</location>
        <topology evidence="1 10">Multi-pass membrane protein</topology>
    </subcellularLocation>
</comment>
<keyword evidence="2 10" id="KW-1003">Cell membrane</keyword>
<accession>A0A1C0AR69</accession>
<dbReference type="GO" id="GO:0046872">
    <property type="term" value="F:metal ion binding"/>
    <property type="evidence" value="ECO:0007669"/>
    <property type="project" value="UniProtKB-KW"/>
</dbReference>
<comment type="caution">
    <text evidence="11">The sequence shown here is derived from an EMBL/GenBank/DDBJ whole genome shotgun (WGS) entry which is preliminary data.</text>
</comment>
<evidence type="ECO:0000256" key="6">
    <source>
        <dbReference type="ARBA" id="ARBA00023303"/>
    </source>
</evidence>
<evidence type="ECO:0000313" key="11">
    <source>
        <dbReference type="EMBL" id="OCL36803.1"/>
    </source>
</evidence>
<evidence type="ECO:0000256" key="2">
    <source>
        <dbReference type="ARBA" id="ARBA00022475"/>
    </source>
</evidence>
<organism evidence="11 12">
    <name type="scientific">Tessaracoccus lapidicaptus</name>
    <dbReference type="NCBI Taxonomy" id="1427523"/>
    <lineage>
        <taxon>Bacteria</taxon>
        <taxon>Bacillati</taxon>
        <taxon>Actinomycetota</taxon>
        <taxon>Actinomycetes</taxon>
        <taxon>Propionibacteriales</taxon>
        <taxon>Propionibacteriaceae</taxon>
        <taxon>Tessaracoccus</taxon>
    </lineage>
</organism>
<dbReference type="PANTHER" id="PTHR28259:SF1">
    <property type="entry name" value="FLUORIDE EXPORT PROTEIN 1-RELATED"/>
    <property type="match status" value="1"/>
</dbReference>
<feature type="transmembrane region" description="Helical" evidence="10">
    <location>
        <begin position="72"/>
        <end position="90"/>
    </location>
</feature>
<keyword evidence="10" id="KW-0479">Metal-binding</keyword>
<keyword evidence="3 10" id="KW-0812">Transmembrane</keyword>
<feature type="binding site" evidence="10">
    <location>
        <position position="83"/>
    </location>
    <ligand>
        <name>Na(+)</name>
        <dbReference type="ChEBI" id="CHEBI:29101"/>
        <note>structural</note>
    </ligand>
</feature>
<dbReference type="HAMAP" id="MF_00454">
    <property type="entry name" value="FluC"/>
    <property type="match status" value="1"/>
</dbReference>
<evidence type="ECO:0000256" key="8">
    <source>
        <dbReference type="ARBA" id="ARBA00035585"/>
    </source>
</evidence>
<feature type="binding site" evidence="10">
    <location>
        <position position="80"/>
    </location>
    <ligand>
        <name>Na(+)</name>
        <dbReference type="ChEBI" id="CHEBI:29101"/>
        <note>structural</note>
    </ligand>
</feature>
<evidence type="ECO:0000256" key="9">
    <source>
        <dbReference type="ARBA" id="ARBA00049940"/>
    </source>
</evidence>
<keyword evidence="10" id="KW-0813">Transport</keyword>
<evidence type="ECO:0000256" key="4">
    <source>
        <dbReference type="ARBA" id="ARBA00022989"/>
    </source>
</evidence>
<keyword evidence="10" id="KW-0915">Sodium</keyword>
<protein>
    <recommendedName>
        <fullName evidence="10">Fluoride-specific ion channel FluC</fullName>
    </recommendedName>
</protein>
<evidence type="ECO:0000256" key="7">
    <source>
        <dbReference type="ARBA" id="ARBA00035120"/>
    </source>
</evidence>
<dbReference type="Proteomes" id="UP000093501">
    <property type="component" value="Unassembled WGS sequence"/>
</dbReference>
<evidence type="ECO:0000313" key="12">
    <source>
        <dbReference type="Proteomes" id="UP000093501"/>
    </source>
</evidence>
<dbReference type="AlphaFoldDB" id="A0A1C0AR69"/>
<keyword evidence="4 10" id="KW-1133">Transmembrane helix</keyword>
<reference evidence="12" key="1">
    <citation type="submission" date="2016-07" db="EMBL/GenBank/DDBJ databases">
        <authorList>
            <person name="Florea S."/>
            <person name="Webb J.S."/>
            <person name="Jaromczyk J."/>
            <person name="Schardl C.L."/>
        </authorList>
    </citation>
    <scope>NUCLEOTIDE SEQUENCE [LARGE SCALE GENOMIC DNA]</scope>
    <source>
        <strain evidence="12">IPBSL-7</strain>
    </source>
</reference>
<proteinExistence type="inferred from homology"/>
<comment type="catalytic activity">
    <reaction evidence="8">
        <text>fluoride(in) = fluoride(out)</text>
        <dbReference type="Rhea" id="RHEA:76159"/>
        <dbReference type="ChEBI" id="CHEBI:17051"/>
    </reaction>
    <physiologicalReaction direction="left-to-right" evidence="8">
        <dbReference type="Rhea" id="RHEA:76160"/>
    </physiologicalReaction>
</comment>
<keyword evidence="5 10" id="KW-0472">Membrane</keyword>
<comment type="function">
    <text evidence="9 10">Fluoride-specific ion channel. Important for reducing fluoride concentration in the cell, thus reducing its toxicity.</text>
</comment>
<dbReference type="EMBL" id="MBQD01000006">
    <property type="protein sequence ID" value="OCL36803.1"/>
    <property type="molecule type" value="Genomic_DNA"/>
</dbReference>
<keyword evidence="6 10" id="KW-0407">Ion channel</keyword>
<comment type="similarity">
    <text evidence="7 10">Belongs to the fluoride channel Fluc/FEX (TC 1.A.43) family.</text>
</comment>
<evidence type="ECO:0000256" key="3">
    <source>
        <dbReference type="ARBA" id="ARBA00022692"/>
    </source>
</evidence>
<keyword evidence="12" id="KW-1185">Reference proteome</keyword>
<evidence type="ECO:0000256" key="10">
    <source>
        <dbReference type="HAMAP-Rule" id="MF_00454"/>
    </source>
</evidence>
<dbReference type="GO" id="GO:0062054">
    <property type="term" value="F:fluoride channel activity"/>
    <property type="evidence" value="ECO:0007669"/>
    <property type="project" value="UniProtKB-UniRule"/>
</dbReference>
<dbReference type="InterPro" id="IPR003691">
    <property type="entry name" value="FluC"/>
</dbReference>
<evidence type="ECO:0000256" key="5">
    <source>
        <dbReference type="ARBA" id="ARBA00023136"/>
    </source>
</evidence>
<sequence>MARAARPRGAAVTWLWVALAGGLGAAARYVTDGLLSARGPRGFPIATLTINVLGSFGLGLVAGALDVGTLRAVLGTGFLGGFTTFSTASVELVRVVRSGRPWMAVTLALAMLALALAAAVGGLTLGAGL</sequence>
<dbReference type="PANTHER" id="PTHR28259">
    <property type="entry name" value="FLUORIDE EXPORT PROTEIN 1-RELATED"/>
    <property type="match status" value="1"/>
</dbReference>
<feature type="transmembrane region" description="Helical" evidence="10">
    <location>
        <begin position="102"/>
        <end position="125"/>
    </location>
</feature>
<dbReference type="GO" id="GO:0005886">
    <property type="term" value="C:plasma membrane"/>
    <property type="evidence" value="ECO:0007669"/>
    <property type="project" value="UniProtKB-SubCell"/>
</dbReference>
<evidence type="ECO:0000256" key="1">
    <source>
        <dbReference type="ARBA" id="ARBA00004651"/>
    </source>
</evidence>
<comment type="activity regulation">
    <text evidence="10">Na(+) is not transported, but it plays an essential structural role and its presence is essential for fluoride channel function.</text>
</comment>
<name>A0A1C0AR69_9ACTN</name>
<gene>
    <name evidence="10" type="primary">fluC</name>
    <name evidence="10" type="synonym">crcB</name>
    <name evidence="11" type="ORF">BCR15_13405</name>
</gene>
<feature type="transmembrane region" description="Helical" evidence="10">
    <location>
        <begin position="42"/>
        <end position="65"/>
    </location>
</feature>
<dbReference type="Pfam" id="PF02537">
    <property type="entry name" value="CRCB"/>
    <property type="match status" value="1"/>
</dbReference>
<dbReference type="GO" id="GO:0140114">
    <property type="term" value="P:cellular detoxification of fluoride"/>
    <property type="evidence" value="ECO:0007669"/>
    <property type="project" value="UniProtKB-UniRule"/>
</dbReference>